<keyword evidence="5" id="KW-0539">Nucleus</keyword>
<dbReference type="GO" id="GO:0005524">
    <property type="term" value="F:ATP binding"/>
    <property type="evidence" value="ECO:0007669"/>
    <property type="project" value="UniProtKB-KW"/>
</dbReference>
<evidence type="ECO:0000256" key="3">
    <source>
        <dbReference type="ARBA" id="ARBA00022741"/>
    </source>
</evidence>
<dbReference type="PANTHER" id="PTHR45997">
    <property type="entry name" value="DNA LIGASE 4"/>
    <property type="match status" value="1"/>
</dbReference>
<feature type="domain" description="ATP-dependent DNA ligase family profile" evidence="7">
    <location>
        <begin position="385"/>
        <end position="536"/>
    </location>
</feature>
<evidence type="ECO:0000256" key="5">
    <source>
        <dbReference type="ARBA" id="ARBA00023242"/>
    </source>
</evidence>
<keyword evidence="9" id="KW-1185">Reference proteome</keyword>
<name>R7Z5G9_CONA1</name>
<dbReference type="GO" id="GO:0003677">
    <property type="term" value="F:DNA binding"/>
    <property type="evidence" value="ECO:0007669"/>
    <property type="project" value="InterPro"/>
</dbReference>
<organism evidence="8 9">
    <name type="scientific">Coniosporium apollinis (strain CBS 100218)</name>
    <name type="common">Rock-inhabiting black yeast</name>
    <dbReference type="NCBI Taxonomy" id="1168221"/>
    <lineage>
        <taxon>Eukaryota</taxon>
        <taxon>Fungi</taxon>
        <taxon>Dikarya</taxon>
        <taxon>Ascomycota</taxon>
        <taxon>Pezizomycotina</taxon>
        <taxon>Dothideomycetes</taxon>
        <taxon>Dothideomycetes incertae sedis</taxon>
        <taxon>Coniosporium</taxon>
    </lineage>
</organism>
<dbReference type="HOGENOM" id="CLU_004299_3_0_1"/>
<feature type="compositionally biased region" description="Basic and acidic residues" evidence="6">
    <location>
        <begin position="679"/>
        <end position="688"/>
    </location>
</feature>
<dbReference type="OMA" id="RIDEFWR"/>
<keyword evidence="3" id="KW-0547">Nucleotide-binding</keyword>
<dbReference type="RefSeq" id="XP_007784670.1">
    <property type="nucleotide sequence ID" value="XM_007786480.1"/>
</dbReference>
<sequence>MPFRFSHLCQLLESLEEIERHDPPLLRDARRDRVQKTVVAWFRVHRRSIDAPDTDRVALLSSLFPERRTDRVYLLQAPRLLQAIARGLELRSEKLATLNRFKSPGNGDLGDCLARVLKVHDAEPRLGYVSVEEVDAVLQDIASKVRFSSPAVRTRKSLSNDSPGHLLAAIVRRLKSFEAKWLVRMILKDYAPVVLDQQHVLRCFHFLLPALLKFQDTFEAAMHLIQGPLGEFPSSPDPRSQVVFRKQAAELLRPQIGVKVGRPSFHKARSLKDCLRTVGSRKWAIERKYDGEYCEIHIDLSKGPDCIQILSKSGKDSTQDRQGVHGWIREALRLGTSECRFKRTCILLGELVVYCDKERQIQAFHKIRKHVSRSGSFLGNDADSQAHEHEHLMIVYFDVLMVDEEITMRLPHRQRRDRLRDLIVKKRGSAVTAEWKEIDFAQVTAERTLVEQFACALYDRCEGLILKPSDAPYFPLDNAGDWRGFVKLKADYMIDMGSDRDVADFAVVGGSYDAQQALKSGLQNISWTTFHIGCLINKEAVLRFQARPSFRVVEVIHQEHCIPKPDLEALNRLGKFRQETDSLHRKFDLCPVRYPIPPMDVVFRKPFVIEVLGSGYVKPPNQDFFMLRHPRVIKLHLDRDFTETTCIDELSSLAEKARNIPEGSESQETGRLVKKIMANRRERDERSSMRTTPQSTASTSPSLRRRTPVSHRAESTQLPKVWIDTTKTLSSHECVVEVSRGAVSPLQVSATQGERAFHPPPLSSSTRENSIEHRNTKESQPTTRPQKRTIDVAADQCLALSARKKVQKTASNADLPPLSPRTILRNSASRLTGIWALGNG</sequence>
<dbReference type="Pfam" id="PF01068">
    <property type="entry name" value="DNA_ligase_A_M"/>
    <property type="match status" value="1"/>
</dbReference>
<evidence type="ECO:0000256" key="4">
    <source>
        <dbReference type="ARBA" id="ARBA00022840"/>
    </source>
</evidence>
<dbReference type="GO" id="GO:0003910">
    <property type="term" value="F:DNA ligase (ATP) activity"/>
    <property type="evidence" value="ECO:0007669"/>
    <property type="project" value="InterPro"/>
</dbReference>
<proteinExistence type="inferred from homology"/>
<dbReference type="EMBL" id="JH767612">
    <property type="protein sequence ID" value="EON69353.1"/>
    <property type="molecule type" value="Genomic_DNA"/>
</dbReference>
<dbReference type="Gene3D" id="1.10.3260.10">
    <property type="entry name" value="DNA ligase, ATP-dependent, N-terminal domain"/>
    <property type="match status" value="1"/>
</dbReference>
<comment type="similarity">
    <text evidence="1">Belongs to the ATP-dependent DNA ligase family.</text>
</comment>
<dbReference type="InterPro" id="IPR029710">
    <property type="entry name" value="LIG4"/>
</dbReference>
<dbReference type="eggNOG" id="KOG0966">
    <property type="taxonomic scope" value="Eukaryota"/>
</dbReference>
<dbReference type="InterPro" id="IPR012308">
    <property type="entry name" value="DNA_ligase_ATP-dep_N"/>
</dbReference>
<dbReference type="Pfam" id="PF04675">
    <property type="entry name" value="DNA_ligase_A_N"/>
    <property type="match status" value="1"/>
</dbReference>
<evidence type="ECO:0000256" key="1">
    <source>
        <dbReference type="ARBA" id="ARBA00007572"/>
    </source>
</evidence>
<dbReference type="GO" id="GO:0006297">
    <property type="term" value="P:nucleotide-excision repair, DNA gap filling"/>
    <property type="evidence" value="ECO:0007669"/>
    <property type="project" value="TreeGrafter"/>
</dbReference>
<protein>
    <recommendedName>
        <fullName evidence="7">ATP-dependent DNA ligase family profile domain-containing protein</fullName>
    </recommendedName>
</protein>
<dbReference type="GO" id="GO:0006303">
    <property type="term" value="P:double-strand break repair via nonhomologous end joining"/>
    <property type="evidence" value="ECO:0007669"/>
    <property type="project" value="TreeGrafter"/>
</dbReference>
<evidence type="ECO:0000313" key="8">
    <source>
        <dbReference type="EMBL" id="EON69353.1"/>
    </source>
</evidence>
<dbReference type="GO" id="GO:0032807">
    <property type="term" value="C:DNA ligase IV complex"/>
    <property type="evidence" value="ECO:0007669"/>
    <property type="project" value="TreeGrafter"/>
</dbReference>
<gene>
    <name evidence="8" type="ORF">W97_08613</name>
</gene>
<dbReference type="STRING" id="1168221.R7Z5G9"/>
<dbReference type="SUPFAM" id="SSF56091">
    <property type="entry name" value="DNA ligase/mRNA capping enzyme, catalytic domain"/>
    <property type="match status" value="1"/>
</dbReference>
<feature type="compositionally biased region" description="Low complexity" evidence="6">
    <location>
        <begin position="691"/>
        <end position="702"/>
    </location>
</feature>
<evidence type="ECO:0000256" key="2">
    <source>
        <dbReference type="ARBA" id="ARBA00022598"/>
    </source>
</evidence>
<dbReference type="OrthoDB" id="2160351at2759"/>
<dbReference type="AlphaFoldDB" id="R7Z5G9"/>
<accession>R7Z5G9</accession>
<dbReference type="Gene3D" id="2.40.50.140">
    <property type="entry name" value="Nucleic acid-binding proteins"/>
    <property type="match status" value="1"/>
</dbReference>
<dbReference type="Gene3D" id="3.30.470.30">
    <property type="entry name" value="DNA ligase/mRNA capping enzyme"/>
    <property type="match status" value="1"/>
</dbReference>
<evidence type="ECO:0000259" key="7">
    <source>
        <dbReference type="PROSITE" id="PS50160"/>
    </source>
</evidence>
<evidence type="ECO:0000313" key="9">
    <source>
        <dbReference type="Proteomes" id="UP000016924"/>
    </source>
</evidence>
<keyword evidence="4" id="KW-0067">ATP-binding</keyword>
<dbReference type="GO" id="GO:0006310">
    <property type="term" value="P:DNA recombination"/>
    <property type="evidence" value="ECO:0007669"/>
    <property type="project" value="InterPro"/>
</dbReference>
<reference evidence="9" key="1">
    <citation type="submission" date="2012-06" db="EMBL/GenBank/DDBJ databases">
        <title>The genome sequence of Coniosporium apollinis CBS 100218.</title>
        <authorList>
            <consortium name="The Broad Institute Genome Sequencing Platform"/>
            <person name="Cuomo C."/>
            <person name="Gorbushina A."/>
            <person name="Noack S."/>
            <person name="Walker B."/>
            <person name="Young S.K."/>
            <person name="Zeng Q."/>
            <person name="Gargeya S."/>
            <person name="Fitzgerald M."/>
            <person name="Haas B."/>
            <person name="Abouelleil A."/>
            <person name="Alvarado L."/>
            <person name="Arachchi H.M."/>
            <person name="Berlin A.M."/>
            <person name="Chapman S.B."/>
            <person name="Goldberg J."/>
            <person name="Griggs A."/>
            <person name="Gujja S."/>
            <person name="Hansen M."/>
            <person name="Howarth C."/>
            <person name="Imamovic A."/>
            <person name="Larimer J."/>
            <person name="McCowan C."/>
            <person name="Montmayeur A."/>
            <person name="Murphy C."/>
            <person name="Neiman D."/>
            <person name="Pearson M."/>
            <person name="Priest M."/>
            <person name="Roberts A."/>
            <person name="Saif S."/>
            <person name="Shea T."/>
            <person name="Sisk P."/>
            <person name="Sykes S."/>
            <person name="Wortman J."/>
            <person name="Nusbaum C."/>
            <person name="Birren B."/>
        </authorList>
    </citation>
    <scope>NUCLEOTIDE SEQUENCE [LARGE SCALE GENOMIC DNA]</scope>
    <source>
        <strain evidence="9">CBS 100218</strain>
    </source>
</reference>
<dbReference type="Proteomes" id="UP000016924">
    <property type="component" value="Unassembled WGS sequence"/>
</dbReference>
<dbReference type="InterPro" id="IPR036599">
    <property type="entry name" value="DNA_ligase_N_sf"/>
</dbReference>
<evidence type="ECO:0000256" key="6">
    <source>
        <dbReference type="SAM" id="MobiDB-lite"/>
    </source>
</evidence>
<feature type="region of interest" description="Disordered" evidence="6">
    <location>
        <begin position="749"/>
        <end position="787"/>
    </location>
</feature>
<dbReference type="InterPro" id="IPR012310">
    <property type="entry name" value="DNA_ligase_ATP-dep_cent"/>
</dbReference>
<dbReference type="PROSITE" id="PS50160">
    <property type="entry name" value="DNA_LIGASE_A3"/>
    <property type="match status" value="1"/>
</dbReference>
<dbReference type="GeneID" id="19905924"/>
<dbReference type="InterPro" id="IPR012340">
    <property type="entry name" value="NA-bd_OB-fold"/>
</dbReference>
<keyword evidence="2" id="KW-0436">Ligase</keyword>
<dbReference type="PANTHER" id="PTHR45997:SF2">
    <property type="entry name" value="ATP DEPENDENT DNA LIGASE DOMAIN PROTEIN (AFU_ORTHOLOGUE AFUA_5G02430)"/>
    <property type="match status" value="1"/>
</dbReference>
<feature type="region of interest" description="Disordered" evidence="6">
    <location>
        <begin position="679"/>
        <end position="715"/>
    </location>
</feature>